<keyword evidence="1" id="KW-0268">Exocytosis</keyword>
<feature type="region of interest" description="Disordered" evidence="7">
    <location>
        <begin position="1"/>
        <end position="39"/>
    </location>
</feature>
<evidence type="ECO:0000256" key="6">
    <source>
        <dbReference type="ARBA" id="ARBA00022837"/>
    </source>
</evidence>
<feature type="compositionally biased region" description="Low complexity" evidence="7">
    <location>
        <begin position="366"/>
        <end position="384"/>
    </location>
</feature>
<dbReference type="PANTHER" id="PTHR10480:SF8">
    <property type="entry name" value="PROTEIN UNC-13 HOMOLOG B"/>
    <property type="match status" value="1"/>
</dbReference>
<dbReference type="FunFam" id="2.60.40.150:FF:000014">
    <property type="entry name" value="protein unc-13 homolog B"/>
    <property type="match status" value="1"/>
</dbReference>
<dbReference type="InterPro" id="IPR002219">
    <property type="entry name" value="PKC_DAG/PE"/>
</dbReference>
<dbReference type="PROSITE" id="PS51258">
    <property type="entry name" value="MHD1"/>
    <property type="match status" value="1"/>
</dbReference>
<dbReference type="GO" id="GO:0005543">
    <property type="term" value="F:phospholipid binding"/>
    <property type="evidence" value="ECO:0007669"/>
    <property type="project" value="InterPro"/>
</dbReference>
<evidence type="ECO:0000259" key="8">
    <source>
        <dbReference type="PROSITE" id="PS50004"/>
    </source>
</evidence>
<dbReference type="Gene3D" id="3.30.60.20">
    <property type="match status" value="1"/>
</dbReference>
<dbReference type="PROSITE" id="PS00479">
    <property type="entry name" value="ZF_DAG_PE_1"/>
    <property type="match status" value="1"/>
</dbReference>
<dbReference type="GO" id="GO:0005516">
    <property type="term" value="F:calmodulin binding"/>
    <property type="evidence" value="ECO:0007669"/>
    <property type="project" value="TreeGrafter"/>
</dbReference>
<dbReference type="GO" id="GO:0019992">
    <property type="term" value="F:diacylglycerol binding"/>
    <property type="evidence" value="ECO:0007669"/>
    <property type="project" value="InterPro"/>
</dbReference>
<dbReference type="GeneTree" id="ENSGT00940000154929"/>
<dbReference type="SMART" id="SM01145">
    <property type="entry name" value="DUF1041"/>
    <property type="match status" value="1"/>
</dbReference>
<dbReference type="InterPro" id="IPR027080">
    <property type="entry name" value="Unc-13"/>
</dbReference>
<dbReference type="GO" id="GO:0098831">
    <property type="term" value="C:presynaptic active zone cytoplasmic component"/>
    <property type="evidence" value="ECO:0007669"/>
    <property type="project" value="TreeGrafter"/>
</dbReference>
<organism evidence="12 13">
    <name type="scientific">Mastacembelus armatus</name>
    <name type="common">zig-zag eel</name>
    <dbReference type="NCBI Taxonomy" id="205130"/>
    <lineage>
        <taxon>Eukaryota</taxon>
        <taxon>Metazoa</taxon>
        <taxon>Chordata</taxon>
        <taxon>Craniata</taxon>
        <taxon>Vertebrata</taxon>
        <taxon>Euteleostomi</taxon>
        <taxon>Actinopterygii</taxon>
        <taxon>Neopterygii</taxon>
        <taxon>Teleostei</taxon>
        <taxon>Neoteleostei</taxon>
        <taxon>Acanthomorphata</taxon>
        <taxon>Anabantaria</taxon>
        <taxon>Synbranchiformes</taxon>
        <taxon>Mastacembelidae</taxon>
        <taxon>Mastacembelus</taxon>
    </lineage>
</organism>
<dbReference type="GO" id="GO:0016082">
    <property type="term" value="P:synaptic vesicle priming"/>
    <property type="evidence" value="ECO:0007669"/>
    <property type="project" value="TreeGrafter"/>
</dbReference>
<dbReference type="Ensembl" id="ENSMAMT00000067920.1">
    <property type="protein sequence ID" value="ENSMAMP00000043259.1"/>
    <property type="gene ID" value="ENSMAMG00000004231.2"/>
</dbReference>
<dbReference type="SUPFAM" id="SSF49562">
    <property type="entry name" value="C2 domain (Calcium/lipid-binding domain, CaLB)"/>
    <property type="match status" value="2"/>
</dbReference>
<dbReference type="InterPro" id="IPR037302">
    <property type="entry name" value="Unc-13_C2B"/>
</dbReference>
<evidence type="ECO:0000256" key="3">
    <source>
        <dbReference type="ARBA" id="ARBA00022737"/>
    </source>
</evidence>
<evidence type="ECO:0000313" key="13">
    <source>
        <dbReference type="Proteomes" id="UP000261640"/>
    </source>
</evidence>
<feature type="compositionally biased region" description="Polar residues" evidence="7">
    <location>
        <begin position="184"/>
        <end position="202"/>
    </location>
</feature>
<dbReference type="PROSITE" id="PS50004">
    <property type="entry name" value="C2"/>
    <property type="match status" value="2"/>
</dbReference>
<name>A0A7N8WYZ1_9TELE</name>
<reference evidence="12" key="1">
    <citation type="submission" date="2025-08" db="UniProtKB">
        <authorList>
            <consortium name="Ensembl"/>
        </authorList>
    </citation>
    <scope>IDENTIFICATION</scope>
</reference>
<keyword evidence="2" id="KW-0479">Metal-binding</keyword>
<dbReference type="SUPFAM" id="SSF57889">
    <property type="entry name" value="Cysteine-rich domain"/>
    <property type="match status" value="1"/>
</dbReference>
<dbReference type="GO" id="GO:0005509">
    <property type="term" value="F:calcium ion binding"/>
    <property type="evidence" value="ECO:0007669"/>
    <property type="project" value="InterPro"/>
</dbReference>
<dbReference type="Pfam" id="PF00130">
    <property type="entry name" value="C1_1"/>
    <property type="match status" value="1"/>
</dbReference>
<dbReference type="GO" id="GO:0042734">
    <property type="term" value="C:presynaptic membrane"/>
    <property type="evidence" value="ECO:0007669"/>
    <property type="project" value="TreeGrafter"/>
</dbReference>
<accession>A0A7N8WYZ1</accession>
<dbReference type="PANTHER" id="PTHR10480">
    <property type="entry name" value="PROTEIN UNC-13 HOMOLOG"/>
    <property type="match status" value="1"/>
</dbReference>
<reference evidence="12" key="2">
    <citation type="submission" date="2025-09" db="UniProtKB">
        <authorList>
            <consortium name="Ensembl"/>
        </authorList>
    </citation>
    <scope>IDENTIFICATION</scope>
</reference>
<feature type="compositionally biased region" description="Low complexity" evidence="7">
    <location>
        <begin position="59"/>
        <end position="72"/>
    </location>
</feature>
<feature type="compositionally biased region" description="Polar residues" evidence="7">
    <location>
        <begin position="288"/>
        <end position="306"/>
    </location>
</feature>
<feature type="compositionally biased region" description="Basic and acidic residues" evidence="7">
    <location>
        <begin position="99"/>
        <end position="111"/>
    </location>
</feature>
<evidence type="ECO:0000256" key="1">
    <source>
        <dbReference type="ARBA" id="ARBA00022483"/>
    </source>
</evidence>
<dbReference type="PROSITE" id="PS50081">
    <property type="entry name" value="ZF_DAG_PE_2"/>
    <property type="match status" value="1"/>
</dbReference>
<dbReference type="SMART" id="SM00109">
    <property type="entry name" value="C1"/>
    <property type="match status" value="1"/>
</dbReference>
<dbReference type="GO" id="GO:0030672">
    <property type="term" value="C:synaptic vesicle membrane"/>
    <property type="evidence" value="ECO:0007669"/>
    <property type="project" value="TreeGrafter"/>
</dbReference>
<dbReference type="InterPro" id="IPR010439">
    <property type="entry name" value="MUN_dom"/>
</dbReference>
<dbReference type="PROSITE" id="PS51259">
    <property type="entry name" value="MHD2"/>
    <property type="match status" value="1"/>
</dbReference>
<evidence type="ECO:0000256" key="5">
    <source>
        <dbReference type="ARBA" id="ARBA00022833"/>
    </source>
</evidence>
<dbReference type="FunFam" id="3.30.60.20:FF:000001">
    <property type="entry name" value="Protein unc-13 homolog B"/>
    <property type="match status" value="1"/>
</dbReference>
<dbReference type="FunFam" id="2.60.40.150:FF:000002">
    <property type="entry name" value="Protein unc-13 homolog B"/>
    <property type="match status" value="1"/>
</dbReference>
<dbReference type="InterPro" id="IPR014772">
    <property type="entry name" value="Munc13_dom-2"/>
</dbReference>
<dbReference type="CDD" id="cd20859">
    <property type="entry name" value="C1_Munc13-2-like"/>
    <property type="match status" value="1"/>
</dbReference>
<dbReference type="GO" id="GO:0017075">
    <property type="term" value="F:syntaxin-1 binding"/>
    <property type="evidence" value="ECO:0007669"/>
    <property type="project" value="TreeGrafter"/>
</dbReference>
<dbReference type="Gene3D" id="1.20.58.1100">
    <property type="match status" value="1"/>
</dbReference>
<keyword evidence="13" id="KW-1185">Reference proteome</keyword>
<evidence type="ECO:0000313" key="12">
    <source>
        <dbReference type="Ensembl" id="ENSMAMP00000043259.1"/>
    </source>
</evidence>
<evidence type="ECO:0000259" key="10">
    <source>
        <dbReference type="PROSITE" id="PS51258"/>
    </source>
</evidence>
<sequence>MFPRGHLSGQDEPYNSELHSLSSKRGDQQKRSHSPKVGQGLCRTLQKCLQGPEDTSVHDLSSLDAASSKADLTTSGENSSSDCQDGIGVLEDVMHSITERTNDEGEKKKVEDEDAEQSSSNIVEHILKELKGINKIQEEISDLRQYLTSVRGSVDEVSSCVDAVLSEIGELYSEASAAPHHRPGSQTPPKRQRSLGRQNAITSVHGRDTKHSSTETAEAEVSLMESHTQSGTPKEKSEASVFMASDETSENLSCHLQASPHETNHSSCTSTEYHSIEISSDKEGPTDEQLSNFDQSLDPSPATQGESPLVPVLNTDEGWLSPIRENHILDEVGQTKPTDPSHRERIANFQRILREKRQSRHRHSKSSQGSLGSHGSQGSQSQDDGGSGLYGIDSMPDLRKKKPIPLVSEVSLIQARKAGIASAMAARSSIKDEELKNHVYKKTLQALIYPISCTTPHKFEVWTATTPTYCYECEGLLWGIARQGMRCSECGVKCHEKCQELLNADCLQRAAEKSSKHGAEDRTQNIIMAMKDRMKIRERNKPEIFELIREVFVISKAIHAQQMKTIKQSVLDGTSKWSAKITITVVCAQGLQAKDKTGSSDPYVTVQVGKTKKRTKTIYGNLNPVWEEKFHFECHNSSDRIKVRVWDEDDDIKSRVKQRLKRESDDFLGQSIIEVRTLSGEMDVWYNLEKRTDKSAVSGAIRLQINVEIKGEEKVAPYHVQYTCLHENLFHHSTDVLGQGVVKIPEARGDDGWKVYFDDVAQEVVDEFAMRYGIESIYQAMTHFACLSSKYMCPGVPAVMSTLLANINAFYAHTTASTNVSASDRFAASNFGKERFVKLLDQLHNSLRIDLSTYRNNFPASSKDRLQDLKSTVDLLTSITFFRMKVAHSVSCVPAKFIKNLDFWPKLIMLIVSIIEEDRNSYTPVLNQFPQELNVGKVSADVMWTLFAQDMKYALEEHEKHRLCKSTDYMNLHFKVKWLYNEYVKELPNFKGVVPDYPSWFLQFVLQWLDENEDVSMEFMHGALERDKKDGFQQTSEHALFSCSVVDIFTQLNQSFEIIKKLECPDPNVMAQYSRRFSKTIAKVLLQYSSILTKNFPSYIEKEKIPCVLMNNVQQLRIQLEKMFESMGAKQMDTEASDLLNDLQVKLNNVLDELSSTFGNSFQSHINECMRQMASLLYQIKGPLNDNTKNQVEADSDNMLRPLMDFLDGKLTLFATVCEKTVLKRVLKELWRIVMSSLEKTIVLPQGNDTFGAHILSAAKELGQLSKLKDHMAGEAKSLSPRQCAVMDVALDTIKQYFHAGGNGLKKAFLEKSPELSSLRHALSLYTQTTDTLIKTFVTTQHAQAFLSFRTHSSFAHFVPLYTHPGSGERKVTVKVVGASDLKWQTSGMFRPFVEITMIGPHLSDKKRKFQTKSKNNSWSPKFNETFHFALGNQDGFECYELQVCVKDYCFGRADRVVGLAVIQLRDIMEKGNCACWCPLGQRIHMDDTGLTAMRILSQRSSDDVAKEFVRLKSETRSAEEGR</sequence>
<dbReference type="Proteomes" id="UP000261640">
    <property type="component" value="Unplaced"/>
</dbReference>
<dbReference type="GO" id="GO:0031594">
    <property type="term" value="C:neuromuscular junction"/>
    <property type="evidence" value="ECO:0007669"/>
    <property type="project" value="TreeGrafter"/>
</dbReference>
<feature type="region of interest" description="Disordered" evidence="7">
    <location>
        <begin position="53"/>
        <end position="85"/>
    </location>
</feature>
<evidence type="ECO:0000256" key="2">
    <source>
        <dbReference type="ARBA" id="ARBA00022723"/>
    </source>
</evidence>
<dbReference type="InterPro" id="IPR000008">
    <property type="entry name" value="C2_dom"/>
</dbReference>
<dbReference type="FunFam" id="1.10.357.50:FF:000001">
    <property type="entry name" value="Protein unc-13 homolog B"/>
    <property type="match status" value="1"/>
</dbReference>
<dbReference type="Pfam" id="PF00168">
    <property type="entry name" value="C2"/>
    <property type="match status" value="2"/>
</dbReference>
<feature type="region of interest" description="Disordered" evidence="7">
    <location>
        <begin position="175"/>
        <end position="314"/>
    </location>
</feature>
<evidence type="ECO:0000256" key="4">
    <source>
        <dbReference type="ARBA" id="ARBA00022771"/>
    </source>
</evidence>
<dbReference type="FunFam" id="1.20.58.1100:FF:000002">
    <property type="entry name" value="Unc-13, isoform C"/>
    <property type="match status" value="1"/>
</dbReference>
<feature type="domain" description="Phorbol-ester/DAG-type" evidence="9">
    <location>
        <begin position="456"/>
        <end position="506"/>
    </location>
</feature>
<dbReference type="CDD" id="cd04027">
    <property type="entry name" value="C2B_Munc13"/>
    <property type="match status" value="1"/>
</dbReference>
<keyword evidence="6" id="KW-0106">Calcium</keyword>
<dbReference type="PRINTS" id="PR00360">
    <property type="entry name" value="C2DOMAIN"/>
</dbReference>
<evidence type="ECO:0000259" key="11">
    <source>
        <dbReference type="PROSITE" id="PS51259"/>
    </source>
</evidence>
<dbReference type="GO" id="GO:0061789">
    <property type="term" value="P:dense core granule priming"/>
    <property type="evidence" value="ECO:0007669"/>
    <property type="project" value="TreeGrafter"/>
</dbReference>
<dbReference type="GO" id="GO:0099525">
    <property type="term" value="P:presynaptic dense core vesicle exocytosis"/>
    <property type="evidence" value="ECO:0007669"/>
    <property type="project" value="TreeGrafter"/>
</dbReference>
<dbReference type="Pfam" id="PF06292">
    <property type="entry name" value="MUN"/>
    <property type="match status" value="1"/>
</dbReference>
<dbReference type="Gene3D" id="1.10.357.50">
    <property type="match status" value="1"/>
</dbReference>
<dbReference type="SMART" id="SM00239">
    <property type="entry name" value="C2"/>
    <property type="match status" value="2"/>
</dbReference>
<feature type="domain" description="MHD1" evidence="10">
    <location>
        <begin position="949"/>
        <end position="1092"/>
    </location>
</feature>
<feature type="region of interest" description="Disordered" evidence="7">
    <location>
        <begin position="356"/>
        <end position="394"/>
    </location>
</feature>
<feature type="domain" description="C2" evidence="8">
    <location>
        <begin position="562"/>
        <end position="686"/>
    </location>
</feature>
<evidence type="ECO:0000259" key="9">
    <source>
        <dbReference type="PROSITE" id="PS50081"/>
    </source>
</evidence>
<dbReference type="CDD" id="cd08395">
    <property type="entry name" value="C2C_Munc13"/>
    <property type="match status" value="1"/>
</dbReference>
<dbReference type="Gene3D" id="2.60.40.150">
    <property type="entry name" value="C2 domain"/>
    <property type="match status" value="2"/>
</dbReference>
<feature type="region of interest" description="Disordered" evidence="7">
    <location>
        <begin position="99"/>
        <end position="119"/>
    </location>
</feature>
<dbReference type="InterPro" id="IPR046349">
    <property type="entry name" value="C1-like_sf"/>
</dbReference>
<evidence type="ECO:0000256" key="7">
    <source>
        <dbReference type="SAM" id="MobiDB-lite"/>
    </source>
</evidence>
<dbReference type="GO" id="GO:0016081">
    <property type="term" value="P:synaptic vesicle docking"/>
    <property type="evidence" value="ECO:0007669"/>
    <property type="project" value="TreeGrafter"/>
</dbReference>
<feature type="domain" description="MHD2" evidence="11">
    <location>
        <begin position="1197"/>
        <end position="1337"/>
    </location>
</feature>
<dbReference type="GO" id="GO:0008270">
    <property type="term" value="F:zinc ion binding"/>
    <property type="evidence" value="ECO:0007669"/>
    <property type="project" value="UniProtKB-KW"/>
</dbReference>
<dbReference type="InterPro" id="IPR014770">
    <property type="entry name" value="Munc13_1"/>
</dbReference>
<keyword evidence="5" id="KW-0862">Zinc</keyword>
<dbReference type="InterPro" id="IPR035892">
    <property type="entry name" value="C2_domain_sf"/>
</dbReference>
<protein>
    <submittedName>
        <fullName evidence="12">Unc-13 homolog B</fullName>
    </submittedName>
</protein>
<dbReference type="GO" id="GO:0043195">
    <property type="term" value="C:terminal bouton"/>
    <property type="evidence" value="ECO:0007669"/>
    <property type="project" value="TreeGrafter"/>
</dbReference>
<keyword evidence="3" id="KW-0677">Repeat</keyword>
<feature type="domain" description="C2" evidence="8">
    <location>
        <begin position="1352"/>
        <end position="1478"/>
    </location>
</feature>
<keyword evidence="4" id="KW-0863">Zinc-finger</keyword>
<dbReference type="GO" id="GO:0035249">
    <property type="term" value="P:synaptic transmission, glutamatergic"/>
    <property type="evidence" value="ECO:0007669"/>
    <property type="project" value="TreeGrafter"/>
</dbReference>
<feature type="compositionally biased region" description="Polar residues" evidence="7">
    <location>
        <begin position="73"/>
        <end position="83"/>
    </location>
</feature>
<proteinExistence type="predicted"/>